<gene>
    <name evidence="10" type="ORF">BC351_13880</name>
</gene>
<keyword evidence="2" id="KW-0677">Repeat</keyword>
<proteinExistence type="inferred from homology"/>
<accession>A0A1V4H5U3</accession>
<comment type="function">
    <text evidence="8">Pectinolytic enzyme involved in the degradation of xylogalacturonan (xga), a galacturonan backbone heavily substituted with xylose, and which is one important component of the hairy regions of pectin. Activity requires a galacturonic acid backbone substituted with xylose.</text>
</comment>
<organism evidence="10 11">
    <name type="scientific">Paenibacillus ferrarius</name>
    <dbReference type="NCBI Taxonomy" id="1469647"/>
    <lineage>
        <taxon>Bacteria</taxon>
        <taxon>Bacillati</taxon>
        <taxon>Bacillota</taxon>
        <taxon>Bacilli</taxon>
        <taxon>Bacillales</taxon>
        <taxon>Paenibacillaceae</taxon>
        <taxon>Paenibacillus</taxon>
    </lineage>
</organism>
<comment type="similarity">
    <text evidence="1 9">Belongs to the glycosyl hydrolase 28 family.</text>
</comment>
<evidence type="ECO:0000256" key="6">
    <source>
        <dbReference type="ARBA" id="ARBA00023295"/>
    </source>
</evidence>
<dbReference type="AlphaFoldDB" id="A0A1V4H5U3"/>
<name>A0A1V4H5U3_9BACL</name>
<dbReference type="GO" id="GO:0000272">
    <property type="term" value="P:polysaccharide catabolic process"/>
    <property type="evidence" value="ECO:0007669"/>
    <property type="project" value="UniProtKB-KW"/>
</dbReference>
<keyword evidence="6 9" id="KW-0326">Glycosidase</keyword>
<protein>
    <submittedName>
        <fullName evidence="10">Uncharacterized protein</fullName>
    </submittedName>
</protein>
<comment type="caution">
    <text evidence="10">The sequence shown here is derived from an EMBL/GenBank/DDBJ whole genome shotgun (WGS) entry which is preliminary data.</text>
</comment>
<dbReference type="Proteomes" id="UP000190626">
    <property type="component" value="Unassembled WGS sequence"/>
</dbReference>
<dbReference type="PANTHER" id="PTHR31736">
    <property type="match status" value="1"/>
</dbReference>
<evidence type="ECO:0000256" key="4">
    <source>
        <dbReference type="ARBA" id="ARBA00023180"/>
    </source>
</evidence>
<evidence type="ECO:0000256" key="3">
    <source>
        <dbReference type="ARBA" id="ARBA00022801"/>
    </source>
</evidence>
<evidence type="ECO:0000256" key="8">
    <source>
        <dbReference type="ARBA" id="ARBA00037278"/>
    </source>
</evidence>
<evidence type="ECO:0000256" key="5">
    <source>
        <dbReference type="ARBA" id="ARBA00023277"/>
    </source>
</evidence>
<dbReference type="GO" id="GO:0004650">
    <property type="term" value="F:polygalacturonase activity"/>
    <property type="evidence" value="ECO:0007669"/>
    <property type="project" value="InterPro"/>
</dbReference>
<dbReference type="SUPFAM" id="SSF51126">
    <property type="entry name" value="Pectin lyase-like"/>
    <property type="match status" value="1"/>
</dbReference>
<keyword evidence="7" id="KW-0624">Polysaccharide degradation</keyword>
<evidence type="ECO:0000256" key="9">
    <source>
        <dbReference type="RuleBase" id="RU361169"/>
    </source>
</evidence>
<evidence type="ECO:0000313" key="11">
    <source>
        <dbReference type="Proteomes" id="UP000190626"/>
    </source>
</evidence>
<evidence type="ECO:0000256" key="7">
    <source>
        <dbReference type="ARBA" id="ARBA00023326"/>
    </source>
</evidence>
<dbReference type="STRING" id="1469647.BC351_13880"/>
<sequence>MEKSKLITYSIPNPIPRNKDFSVNVRTPGGDWKELDVLVVKVDMHDVREAAMASFDFYCEVEVEVISHRSFIQKVEIRPHSAGILLDTSNQERLQFTLTQPQKLSIEINGDRFHNLHLFAKEIQSEQPDPQGAGVVVIDPGIHRTEMLVERMEIGIHTLYFKPGMHHIEQVLLNIPSGMSVYLAGGAVLVGSLVCDCVTDVKISGRGLIYLADFGRFSAFRGVRIMYSKDIEVSGIAVIDPPHYSIYLGQSERIRIRDFESFSTRGWSDGIDMMSCCDVDIDNVFMRNSDDCIAIYGHRWGYYGDAKNITVKNSVLWADVAHPTMIGTHGDYHGEGTLIENILFENIDILEHHEPQDGYRGCLTINAGDKNIVRHVSYRNIRIDPFELGRIIDIRVIWNPDYNPVPGNGIEHVEFDNIRYRGSEDVVSSICGFDEGRSVKSVLIKDFYRNGVKITGASEGKVNVGSFVSDVRFE</sequence>
<keyword evidence="11" id="KW-1185">Reference proteome</keyword>
<dbReference type="InterPro" id="IPR011050">
    <property type="entry name" value="Pectin_lyase_fold/virulence"/>
</dbReference>
<dbReference type="EMBL" id="MBTG01000073">
    <property type="protein sequence ID" value="OPH46581.1"/>
    <property type="molecule type" value="Genomic_DNA"/>
</dbReference>
<dbReference type="Pfam" id="PF00295">
    <property type="entry name" value="Glyco_hydro_28"/>
    <property type="match status" value="1"/>
</dbReference>
<keyword evidence="3 9" id="KW-0378">Hydrolase</keyword>
<dbReference type="Gene3D" id="2.160.20.10">
    <property type="entry name" value="Single-stranded right-handed beta-helix, Pectin lyase-like"/>
    <property type="match status" value="1"/>
</dbReference>
<reference evidence="11" key="1">
    <citation type="submission" date="2016-07" db="EMBL/GenBank/DDBJ databases">
        <authorList>
            <person name="Florea S."/>
            <person name="Webb J.S."/>
            <person name="Jaromczyk J."/>
            <person name="Schardl C.L."/>
        </authorList>
    </citation>
    <scope>NUCLEOTIDE SEQUENCE [LARGE SCALE GENOMIC DNA]</scope>
    <source>
        <strain evidence="11">CY1</strain>
    </source>
</reference>
<keyword evidence="4" id="KW-0325">Glycoprotein</keyword>
<dbReference type="OrthoDB" id="9795222at2"/>
<evidence type="ECO:0000256" key="2">
    <source>
        <dbReference type="ARBA" id="ARBA00022737"/>
    </source>
</evidence>
<dbReference type="PANTHER" id="PTHR31736:SF9">
    <property type="entry name" value="ENDO-XYLOGALACTURONAN HYDROLASE A-RELATED"/>
    <property type="match status" value="1"/>
</dbReference>
<dbReference type="InterPro" id="IPR012334">
    <property type="entry name" value="Pectin_lyas_fold"/>
</dbReference>
<keyword evidence="5" id="KW-0119">Carbohydrate metabolism</keyword>
<evidence type="ECO:0000313" key="10">
    <source>
        <dbReference type="EMBL" id="OPH46581.1"/>
    </source>
</evidence>
<evidence type="ECO:0000256" key="1">
    <source>
        <dbReference type="ARBA" id="ARBA00008834"/>
    </source>
</evidence>
<dbReference type="RefSeq" id="WP_079421348.1">
    <property type="nucleotide sequence ID" value="NZ_MBTG01000073.1"/>
</dbReference>
<dbReference type="InterPro" id="IPR000743">
    <property type="entry name" value="Glyco_hydro_28"/>
</dbReference>